<dbReference type="EC" id="1.1.1.18" evidence="4"/>
<dbReference type="InterPro" id="IPR043906">
    <property type="entry name" value="Gfo/Idh/MocA_OxRdtase_bact_C"/>
</dbReference>
<dbReference type="InterPro" id="IPR036291">
    <property type="entry name" value="NAD(P)-bd_dom_sf"/>
</dbReference>
<protein>
    <submittedName>
        <fullName evidence="4">Inositol 2-dehydrogenase</fullName>
        <ecNumber evidence="4">1.1.1.18</ecNumber>
    </submittedName>
</protein>
<dbReference type="Pfam" id="PF01408">
    <property type="entry name" value="GFO_IDH_MocA"/>
    <property type="match status" value="1"/>
</dbReference>
<organism evidence="4 5">
    <name type="scientific">Novipirellula herctigrandis</name>
    <dbReference type="NCBI Taxonomy" id="2527986"/>
    <lineage>
        <taxon>Bacteria</taxon>
        <taxon>Pseudomonadati</taxon>
        <taxon>Planctomycetota</taxon>
        <taxon>Planctomycetia</taxon>
        <taxon>Pirellulales</taxon>
        <taxon>Pirellulaceae</taxon>
        <taxon>Novipirellula</taxon>
    </lineage>
</organism>
<dbReference type="SUPFAM" id="SSF51735">
    <property type="entry name" value="NAD(P)-binding Rossmann-fold domains"/>
    <property type="match status" value="1"/>
</dbReference>
<dbReference type="Pfam" id="PF19051">
    <property type="entry name" value="GFO_IDH_MocA_C2"/>
    <property type="match status" value="1"/>
</dbReference>
<dbReference type="Gene3D" id="3.30.360.10">
    <property type="entry name" value="Dihydrodipicolinate Reductase, domain 2"/>
    <property type="match status" value="1"/>
</dbReference>
<dbReference type="InterPro" id="IPR000683">
    <property type="entry name" value="Gfo/Idh/MocA-like_OxRdtase_N"/>
</dbReference>
<reference evidence="4 5" key="1">
    <citation type="submission" date="2019-02" db="EMBL/GenBank/DDBJ databases">
        <title>Deep-cultivation of Planctomycetes and their phenomic and genomic characterization uncovers novel biology.</title>
        <authorList>
            <person name="Wiegand S."/>
            <person name="Jogler M."/>
            <person name="Boedeker C."/>
            <person name="Pinto D."/>
            <person name="Vollmers J."/>
            <person name="Rivas-Marin E."/>
            <person name="Kohn T."/>
            <person name="Peeters S.H."/>
            <person name="Heuer A."/>
            <person name="Rast P."/>
            <person name="Oberbeckmann S."/>
            <person name="Bunk B."/>
            <person name="Jeske O."/>
            <person name="Meyerdierks A."/>
            <person name="Storesund J.E."/>
            <person name="Kallscheuer N."/>
            <person name="Luecker S."/>
            <person name="Lage O.M."/>
            <person name="Pohl T."/>
            <person name="Merkel B.J."/>
            <person name="Hornburger P."/>
            <person name="Mueller R.-W."/>
            <person name="Bruemmer F."/>
            <person name="Labrenz M."/>
            <person name="Spormann A.M."/>
            <person name="Op Den Camp H."/>
            <person name="Overmann J."/>
            <person name="Amann R."/>
            <person name="Jetten M.S.M."/>
            <person name="Mascher T."/>
            <person name="Medema M.H."/>
            <person name="Devos D.P."/>
            <person name="Kaster A.-K."/>
            <person name="Ovreas L."/>
            <person name="Rohde M."/>
            <person name="Galperin M.Y."/>
            <person name="Jogler C."/>
        </authorList>
    </citation>
    <scope>NUCLEOTIDE SEQUENCE [LARGE SCALE GENOMIC DNA]</scope>
    <source>
        <strain evidence="4 5">CA13</strain>
    </source>
</reference>
<dbReference type="Gene3D" id="3.40.50.720">
    <property type="entry name" value="NAD(P)-binding Rossmann-like Domain"/>
    <property type="match status" value="1"/>
</dbReference>
<evidence type="ECO:0000256" key="1">
    <source>
        <dbReference type="SAM" id="SignalP"/>
    </source>
</evidence>
<accession>A0A5C5YUY6</accession>
<evidence type="ECO:0000259" key="2">
    <source>
        <dbReference type="Pfam" id="PF01408"/>
    </source>
</evidence>
<keyword evidence="4" id="KW-0560">Oxidoreductase</keyword>
<dbReference type="InterPro" id="IPR006311">
    <property type="entry name" value="TAT_signal"/>
</dbReference>
<dbReference type="InterPro" id="IPR050463">
    <property type="entry name" value="Gfo/Idh/MocA_oxidrdct_glycsds"/>
</dbReference>
<evidence type="ECO:0000313" key="4">
    <source>
        <dbReference type="EMBL" id="TWT78862.1"/>
    </source>
</evidence>
<dbReference type="PANTHER" id="PTHR43818:SF10">
    <property type="entry name" value="NADH-DEPENDENT DEHYDROGENASE-RELATED"/>
    <property type="match status" value="1"/>
</dbReference>
<dbReference type="PANTHER" id="PTHR43818">
    <property type="entry name" value="BCDNA.GH03377"/>
    <property type="match status" value="1"/>
</dbReference>
<dbReference type="EMBL" id="SJPJ01000001">
    <property type="protein sequence ID" value="TWT78862.1"/>
    <property type="molecule type" value="Genomic_DNA"/>
</dbReference>
<feature type="domain" description="Gfo/Idh/MocA-like oxidoreductase N-terminal" evidence="2">
    <location>
        <begin position="40"/>
        <end position="159"/>
    </location>
</feature>
<evidence type="ECO:0000313" key="5">
    <source>
        <dbReference type="Proteomes" id="UP000315010"/>
    </source>
</evidence>
<keyword evidence="5" id="KW-1185">Reference proteome</keyword>
<dbReference type="Proteomes" id="UP000315010">
    <property type="component" value="Unassembled WGS sequence"/>
</dbReference>
<name>A0A5C5YUY6_9BACT</name>
<dbReference type="GO" id="GO:0050112">
    <property type="term" value="F:inositol 2-dehydrogenase (NAD+) activity"/>
    <property type="evidence" value="ECO:0007669"/>
    <property type="project" value="UniProtKB-EC"/>
</dbReference>
<comment type="caution">
    <text evidence="4">The sequence shown here is derived from an EMBL/GenBank/DDBJ whole genome shotgun (WGS) entry which is preliminary data.</text>
</comment>
<dbReference type="PROSITE" id="PS51318">
    <property type="entry name" value="TAT"/>
    <property type="match status" value="1"/>
</dbReference>
<proteinExistence type="predicted"/>
<dbReference type="SUPFAM" id="SSF55347">
    <property type="entry name" value="Glyceraldehyde-3-phosphate dehydrogenase-like, C-terminal domain"/>
    <property type="match status" value="1"/>
</dbReference>
<feature type="domain" description="Gfo/Idh/MocA-like oxidoreductase bacterial type C-terminal" evidence="3">
    <location>
        <begin position="185"/>
        <end position="276"/>
    </location>
</feature>
<keyword evidence="1" id="KW-0732">Signal</keyword>
<evidence type="ECO:0000259" key="3">
    <source>
        <dbReference type="Pfam" id="PF19051"/>
    </source>
</evidence>
<dbReference type="GO" id="GO:0000166">
    <property type="term" value="F:nucleotide binding"/>
    <property type="evidence" value="ECO:0007669"/>
    <property type="project" value="InterPro"/>
</dbReference>
<feature type="signal peptide" evidence="1">
    <location>
        <begin position="1"/>
        <end position="21"/>
    </location>
</feature>
<sequence precursor="true">MQTSNKVKRRTLLKGALAASAAGLAPFNILKAGPSPNSKLNIACIGVGGRGSAVAGGMAGTDNIVALCDVHESWHKAAIAKQPRLQGIKLWKDYREMFDKVGKEIDAVMIATPEHARFSIAMSAIRQGKHVYAEKPLCHTVNEIRLLAEEAAKNPAIVTQMGNQGHSSESAAQINDWVDAGTIGQVREVVAFSRKNYWIDKPLVQGSDVPDDLDWNLYLNRADEIPFSESYMNREWIRYRHFSGSVGDMGGHTLDAGYYSLGLTAPTSVRADVVAPATPWSMPRAGVVTWEFPARGDKPPVTMKYYLGTDIEFPRPKHLDPDQKMIDAGSFLVGEHGSIQAGSHSQGARLLPKSLRDATQNVSASAFRCKASNHSANWTLACKGEDKAMSSFDYAGPLSEVVVLGNIALIHPGTTLKWDAAKMEITNHEAANKSLFMRRIDPRDHLNWY</sequence>
<gene>
    <name evidence="4" type="primary">iolG_2</name>
    <name evidence="4" type="ORF">CA13_02590</name>
</gene>
<feature type="chain" id="PRO_5022687076" evidence="1">
    <location>
        <begin position="22"/>
        <end position="449"/>
    </location>
</feature>
<dbReference type="RefSeq" id="WP_419193792.1">
    <property type="nucleotide sequence ID" value="NZ_SJPJ01000001.1"/>
</dbReference>
<dbReference type="AlphaFoldDB" id="A0A5C5YUY6"/>